<evidence type="ECO:0000313" key="8">
    <source>
        <dbReference type="EMBL" id="TFE83306.1"/>
    </source>
</evidence>
<evidence type="ECO:0000256" key="4">
    <source>
        <dbReference type="ARBA" id="ARBA00022729"/>
    </source>
</evidence>
<dbReference type="GO" id="GO:0042597">
    <property type="term" value="C:periplasmic space"/>
    <property type="evidence" value="ECO:0007669"/>
    <property type="project" value="UniProtKB-ARBA"/>
</dbReference>
<dbReference type="InterPro" id="IPR039424">
    <property type="entry name" value="SBP_5"/>
</dbReference>
<organism evidence="8 9">
    <name type="scientific">Paenibacillus athensensis</name>
    <dbReference type="NCBI Taxonomy" id="1967502"/>
    <lineage>
        <taxon>Bacteria</taxon>
        <taxon>Bacillati</taxon>
        <taxon>Bacillota</taxon>
        <taxon>Bacilli</taxon>
        <taxon>Bacillales</taxon>
        <taxon>Paenibacillaceae</taxon>
        <taxon>Paenibacillus</taxon>
    </lineage>
</organism>
<dbReference type="RefSeq" id="WP_134757296.1">
    <property type="nucleotide sequence ID" value="NZ_MYFO02000016.1"/>
</dbReference>
<dbReference type="PIRSF" id="PIRSF002741">
    <property type="entry name" value="MppA"/>
    <property type="match status" value="1"/>
</dbReference>
<dbReference type="Gene3D" id="3.90.76.10">
    <property type="entry name" value="Dipeptide-binding Protein, Domain 1"/>
    <property type="match status" value="1"/>
</dbReference>
<feature type="domain" description="Solute-binding protein family 5" evidence="7">
    <location>
        <begin position="80"/>
        <end position="470"/>
    </location>
</feature>
<keyword evidence="5" id="KW-0571">Peptide transport</keyword>
<dbReference type="CDD" id="cd08504">
    <property type="entry name" value="PBP2_OppA"/>
    <property type="match status" value="1"/>
</dbReference>
<name>A0A4Y8PRV3_9BACL</name>
<evidence type="ECO:0000256" key="1">
    <source>
        <dbReference type="ARBA" id="ARBA00004196"/>
    </source>
</evidence>
<evidence type="ECO:0000259" key="7">
    <source>
        <dbReference type="Pfam" id="PF00496"/>
    </source>
</evidence>
<keyword evidence="4 6" id="KW-0732">Signal</keyword>
<evidence type="ECO:0000313" key="9">
    <source>
        <dbReference type="Proteomes" id="UP000298246"/>
    </source>
</evidence>
<dbReference type="GO" id="GO:0043190">
    <property type="term" value="C:ATP-binding cassette (ABC) transporter complex"/>
    <property type="evidence" value="ECO:0007669"/>
    <property type="project" value="InterPro"/>
</dbReference>
<keyword evidence="3" id="KW-0813">Transport</keyword>
<gene>
    <name evidence="8" type="ORF">B5M42_23305</name>
</gene>
<dbReference type="GO" id="GO:0030313">
    <property type="term" value="C:cell envelope"/>
    <property type="evidence" value="ECO:0007669"/>
    <property type="project" value="UniProtKB-SubCell"/>
</dbReference>
<dbReference type="EMBL" id="MYFO01000052">
    <property type="protein sequence ID" value="TFE83306.1"/>
    <property type="molecule type" value="Genomic_DNA"/>
</dbReference>
<dbReference type="Proteomes" id="UP000298246">
    <property type="component" value="Unassembled WGS sequence"/>
</dbReference>
<dbReference type="GO" id="GO:1904680">
    <property type="term" value="F:peptide transmembrane transporter activity"/>
    <property type="evidence" value="ECO:0007669"/>
    <property type="project" value="TreeGrafter"/>
</dbReference>
<dbReference type="Pfam" id="PF00496">
    <property type="entry name" value="SBP_bac_5"/>
    <property type="match status" value="1"/>
</dbReference>
<reference evidence="8 9" key="1">
    <citation type="submission" date="2017-03" db="EMBL/GenBank/DDBJ databases">
        <title>Isolation of Levoglucosan Utilizing Bacteria.</title>
        <authorList>
            <person name="Arya A.S."/>
        </authorList>
    </citation>
    <scope>NUCLEOTIDE SEQUENCE [LARGE SCALE GENOMIC DNA]</scope>
    <source>
        <strain evidence="8 9">MEC069</strain>
    </source>
</reference>
<dbReference type="PANTHER" id="PTHR30290:SF10">
    <property type="entry name" value="PERIPLASMIC OLIGOPEPTIDE-BINDING PROTEIN-RELATED"/>
    <property type="match status" value="1"/>
</dbReference>
<dbReference type="InterPro" id="IPR030678">
    <property type="entry name" value="Peptide/Ni-bd"/>
</dbReference>
<dbReference type="OrthoDB" id="9801912at2"/>
<dbReference type="SUPFAM" id="SSF53850">
    <property type="entry name" value="Periplasmic binding protein-like II"/>
    <property type="match status" value="1"/>
</dbReference>
<feature type="signal peptide" evidence="6">
    <location>
        <begin position="1"/>
        <end position="21"/>
    </location>
</feature>
<dbReference type="Gene3D" id="3.10.105.10">
    <property type="entry name" value="Dipeptide-binding Protein, Domain 3"/>
    <property type="match status" value="1"/>
</dbReference>
<evidence type="ECO:0000256" key="2">
    <source>
        <dbReference type="ARBA" id="ARBA00005695"/>
    </source>
</evidence>
<comment type="caution">
    <text evidence="8">The sequence shown here is derived from an EMBL/GenBank/DDBJ whole genome shotgun (WGS) entry which is preliminary data.</text>
</comment>
<keyword evidence="5" id="KW-0653">Protein transport</keyword>
<evidence type="ECO:0000256" key="3">
    <source>
        <dbReference type="ARBA" id="ARBA00022448"/>
    </source>
</evidence>
<dbReference type="InterPro" id="IPR000914">
    <property type="entry name" value="SBP_5_dom"/>
</dbReference>
<accession>A0A4Y8PRV3</accession>
<keyword evidence="9" id="KW-1185">Reference proteome</keyword>
<dbReference type="FunFam" id="3.90.76.10:FF:000001">
    <property type="entry name" value="Oligopeptide ABC transporter substrate-binding protein"/>
    <property type="match status" value="1"/>
</dbReference>
<feature type="chain" id="PRO_5038335610" description="Solute-binding protein family 5 domain-containing protein" evidence="6">
    <location>
        <begin position="22"/>
        <end position="546"/>
    </location>
</feature>
<dbReference type="PANTHER" id="PTHR30290">
    <property type="entry name" value="PERIPLASMIC BINDING COMPONENT OF ABC TRANSPORTER"/>
    <property type="match status" value="1"/>
</dbReference>
<proteinExistence type="inferred from homology"/>
<evidence type="ECO:0000256" key="6">
    <source>
        <dbReference type="SAM" id="SignalP"/>
    </source>
</evidence>
<dbReference type="GO" id="GO:0015833">
    <property type="term" value="P:peptide transport"/>
    <property type="evidence" value="ECO:0007669"/>
    <property type="project" value="UniProtKB-KW"/>
</dbReference>
<comment type="similarity">
    <text evidence="2">Belongs to the bacterial solute-binding protein 5 family.</text>
</comment>
<dbReference type="Gene3D" id="3.40.190.10">
    <property type="entry name" value="Periplasmic binding protein-like II"/>
    <property type="match status" value="1"/>
</dbReference>
<dbReference type="AlphaFoldDB" id="A0A4Y8PRV3"/>
<evidence type="ECO:0000256" key="5">
    <source>
        <dbReference type="ARBA" id="ARBA00022856"/>
    </source>
</evidence>
<sequence>MNKIKALAACIASLLGAGGLAGCSAPQETMLAAAARAPDIRINLSGEPPILDSSKTTSNAAFTLINAFHEGLYRTRRDGQVVPGLAEALPQVSADGLVYTMSIRPHAVWADGRPVTADDFVYAFRRTLDPATRAPYSFMVGWIAGGRAVTEAGSPAAVRAAQEQLGARALDERRLEIRLERPVPFFTQLLAFPVFFPQRRDVVEREGAMYGAEARAVLGAGPYTLAEWKHGQSLALVKNPRYWDAASVHIPRATLHIVKDIHTALNLYETGHADLTEVNGDQLQLYAGKPDRAVKQELTTGYLLYQTQRVPALSSAKIRRALGMAIDRAALTQTALAGSAAPAAGLVPVGTLDGAGGEFRRTAGDTQPPFDPAAARLLLAEGLRELGLAGLPRLTVIADDSESAKKSLEFILAQWKQHLGYEAEAAPLPHALRIERCVRHDFQIALALWGADYNDPQSFLDLWTSGGQFNEGDFSNPRYDALLAAAGRELSLARRAEQLAEAERLLMEEQAVSPLYYRKRAFLKKPAAAELALPPFGMDWELKGGL</sequence>
<comment type="subcellular location">
    <subcellularLocation>
        <location evidence="1">Cell envelope</location>
    </subcellularLocation>
</comment>
<protein>
    <recommendedName>
        <fullName evidence="7">Solute-binding protein family 5 domain-containing protein</fullName>
    </recommendedName>
</protein>
<dbReference type="PROSITE" id="PS51257">
    <property type="entry name" value="PROKAR_LIPOPROTEIN"/>
    <property type="match status" value="1"/>
</dbReference>